<dbReference type="EMBL" id="ACVN02000028">
    <property type="protein sequence ID" value="ERK62508.1"/>
    <property type="molecule type" value="Genomic_DNA"/>
</dbReference>
<comment type="function">
    <text evidence="4">The branched-chain alpha-keto dehydrogenase complex catalyzes the overall conversion of alpha-keto acids to acyl-CoA and CO(2). It contains multiple copies of three enzymatic components: branched-chain alpha-keto acid decarboxylase (E1), lipoamide acyltransferase (E2) and lipoamide dehydrogenase (E3).</text>
</comment>
<keyword evidence="3 4" id="KW-0786">Thiamine pyrophosphate</keyword>
<dbReference type="Pfam" id="PF00676">
    <property type="entry name" value="E1_dh"/>
    <property type="match status" value="1"/>
</dbReference>
<protein>
    <recommendedName>
        <fullName evidence="4">2-oxoisovalerate dehydrogenase subunit alpha</fullName>
        <ecNumber evidence="4">1.2.4.4</ecNumber>
    </recommendedName>
    <alternativeName>
        <fullName evidence="4">Branched-chain alpha-keto acid dehydrogenase E1 component alpha chain</fullName>
    </alternativeName>
</protein>
<comment type="cofactor">
    <cofactor evidence="1 4">
        <name>thiamine diphosphate</name>
        <dbReference type="ChEBI" id="CHEBI:58937"/>
    </cofactor>
</comment>
<evidence type="ECO:0000313" key="7">
    <source>
        <dbReference type="Proteomes" id="UP000017052"/>
    </source>
</evidence>
<organism evidence="6 7">
    <name type="scientific">Propionibacterium acidifaciens F0233</name>
    <dbReference type="NCBI Taxonomy" id="553198"/>
    <lineage>
        <taxon>Bacteria</taxon>
        <taxon>Bacillati</taxon>
        <taxon>Actinomycetota</taxon>
        <taxon>Actinomycetes</taxon>
        <taxon>Propionibacteriales</taxon>
        <taxon>Propionibacteriaceae</taxon>
        <taxon>Propionibacterium</taxon>
    </lineage>
</organism>
<comment type="catalytic activity">
    <reaction evidence="4">
        <text>N(6)-[(R)-lipoyl]-L-lysyl-[protein] + 3-methyl-2-oxobutanoate + H(+) = N(6)-[(R)-S(8)-2-methylpropanoyldihydrolipoyl]-L-lysyl-[protein] + CO2</text>
        <dbReference type="Rhea" id="RHEA:13457"/>
        <dbReference type="Rhea" id="RHEA-COMP:10474"/>
        <dbReference type="Rhea" id="RHEA-COMP:10497"/>
        <dbReference type="ChEBI" id="CHEBI:11851"/>
        <dbReference type="ChEBI" id="CHEBI:15378"/>
        <dbReference type="ChEBI" id="CHEBI:16526"/>
        <dbReference type="ChEBI" id="CHEBI:83099"/>
        <dbReference type="ChEBI" id="CHEBI:83142"/>
        <dbReference type="EC" id="1.2.4.4"/>
    </reaction>
</comment>
<dbReference type="InterPro" id="IPR001017">
    <property type="entry name" value="DH_E1"/>
</dbReference>
<evidence type="ECO:0000259" key="5">
    <source>
        <dbReference type="Pfam" id="PF00676"/>
    </source>
</evidence>
<evidence type="ECO:0000313" key="6">
    <source>
        <dbReference type="EMBL" id="ERK62508.1"/>
    </source>
</evidence>
<evidence type="ECO:0000256" key="4">
    <source>
        <dbReference type="RuleBase" id="RU365014"/>
    </source>
</evidence>
<dbReference type="Proteomes" id="UP000017052">
    <property type="component" value="Unassembled WGS sequence"/>
</dbReference>
<dbReference type="AlphaFoldDB" id="U2SA87"/>
<dbReference type="InterPro" id="IPR000399">
    <property type="entry name" value="TPP-bd_CS"/>
</dbReference>
<dbReference type="EC" id="1.2.4.4" evidence="4"/>
<dbReference type="PANTHER" id="PTHR43380:SF1">
    <property type="entry name" value="2-OXOISOVALERATE DEHYDROGENASE SUBUNIT ALPHA, MITOCHONDRIAL"/>
    <property type="match status" value="1"/>
</dbReference>
<name>U2SA87_9ACTN</name>
<proteinExistence type="inferred from homology"/>
<keyword evidence="7" id="KW-1185">Reference proteome</keyword>
<dbReference type="GO" id="GO:0009083">
    <property type="term" value="P:branched-chain amino acid catabolic process"/>
    <property type="evidence" value="ECO:0007669"/>
    <property type="project" value="TreeGrafter"/>
</dbReference>
<dbReference type="GO" id="GO:0030976">
    <property type="term" value="F:thiamine pyrophosphate binding"/>
    <property type="evidence" value="ECO:0007669"/>
    <property type="project" value="InterPro"/>
</dbReference>
<dbReference type="GO" id="GO:0000287">
    <property type="term" value="F:magnesium ion binding"/>
    <property type="evidence" value="ECO:0007669"/>
    <property type="project" value="InterPro"/>
</dbReference>
<dbReference type="PANTHER" id="PTHR43380">
    <property type="entry name" value="2-OXOISOVALERATE DEHYDROGENASE SUBUNIT ALPHA, MITOCHONDRIAL"/>
    <property type="match status" value="1"/>
</dbReference>
<sequence>MDIEDPTQPVRLLTPEGELVEDPRFRWRGGDGSLVEMLRGMRRGRRFDVEGAALQRHGELGLWPPLVGQEGYQAGIAAALNPADMVFATYREQSLALAMGVSPADILALWRGAGLSRWDSAATRMAPYSLIIGSHPLHAVGYALGVALGRAGDGPAPATLAVYGDGASSQGDVNEALVFAAARRAPVVFCCVNNGWAISEPVTRQSPIPLYQRAHGFGIPGIRVDGNDPLACAAVMDWALGRARAGSPVLVEALTYRMGAHTTSDDPGRYRSDELTRQWAGRDPIERLQTHLLARGLVDRPWLEALDAELDDFGAEVRRTCRELVDTPIERVFDDLLVEPGAHLAEQRAECLDWLSTVPGSTVPGEEVGA</sequence>
<evidence type="ECO:0000256" key="1">
    <source>
        <dbReference type="ARBA" id="ARBA00001964"/>
    </source>
</evidence>
<dbReference type="InterPro" id="IPR050771">
    <property type="entry name" value="Alpha-ketoacid_DH_E1_comp"/>
</dbReference>
<feature type="domain" description="Dehydrogenase E1 component" evidence="5">
    <location>
        <begin position="45"/>
        <end position="311"/>
    </location>
</feature>
<accession>U2SA87</accession>
<gene>
    <name evidence="6" type="ORF">HMPREF0682_1077</name>
</gene>
<comment type="similarity">
    <text evidence="4">Belongs to the BCKDHA family.</text>
</comment>
<evidence type="ECO:0000256" key="2">
    <source>
        <dbReference type="ARBA" id="ARBA00023002"/>
    </source>
</evidence>
<dbReference type="CDD" id="cd02000">
    <property type="entry name" value="TPP_E1_PDC_ADC_BCADC"/>
    <property type="match status" value="1"/>
</dbReference>
<dbReference type="SUPFAM" id="SSF52518">
    <property type="entry name" value="Thiamin diphosphate-binding fold (THDP-binding)"/>
    <property type="match status" value="1"/>
</dbReference>
<dbReference type="Gene3D" id="3.40.50.970">
    <property type="match status" value="1"/>
</dbReference>
<keyword evidence="2 4" id="KW-0560">Oxidoreductase</keyword>
<dbReference type="InterPro" id="IPR029061">
    <property type="entry name" value="THDP-binding"/>
</dbReference>
<dbReference type="PROSITE" id="PS00187">
    <property type="entry name" value="TPP_ENZYMES"/>
    <property type="match status" value="1"/>
</dbReference>
<evidence type="ECO:0000256" key="3">
    <source>
        <dbReference type="ARBA" id="ARBA00023052"/>
    </source>
</evidence>
<comment type="caution">
    <text evidence="6">The sequence shown here is derived from an EMBL/GenBank/DDBJ whole genome shotgun (WGS) entry which is preliminary data.</text>
</comment>
<dbReference type="GO" id="GO:0003863">
    <property type="term" value="F:branched-chain 2-oxo acid dehydrogenase activity"/>
    <property type="evidence" value="ECO:0007669"/>
    <property type="project" value="UniProtKB-EC"/>
</dbReference>
<reference evidence="6" key="1">
    <citation type="submission" date="2013-08" db="EMBL/GenBank/DDBJ databases">
        <authorList>
            <person name="Durkin A.S."/>
            <person name="Haft D.R."/>
            <person name="McCorrison J."/>
            <person name="Torralba M."/>
            <person name="Gillis M."/>
            <person name="Haft D.H."/>
            <person name="Methe B."/>
            <person name="Sutton G."/>
            <person name="Nelson K.E."/>
        </authorList>
    </citation>
    <scope>NUCLEOTIDE SEQUENCE [LARGE SCALE GENOMIC DNA]</scope>
    <source>
        <strain evidence="6">F0233</strain>
    </source>
</reference>